<proteinExistence type="predicted"/>
<organism evidence="2 3">
    <name type="scientific">Thalictrum thalictroides</name>
    <name type="common">Rue-anemone</name>
    <name type="synonym">Anemone thalictroides</name>
    <dbReference type="NCBI Taxonomy" id="46969"/>
    <lineage>
        <taxon>Eukaryota</taxon>
        <taxon>Viridiplantae</taxon>
        <taxon>Streptophyta</taxon>
        <taxon>Embryophyta</taxon>
        <taxon>Tracheophyta</taxon>
        <taxon>Spermatophyta</taxon>
        <taxon>Magnoliopsida</taxon>
        <taxon>Ranunculales</taxon>
        <taxon>Ranunculaceae</taxon>
        <taxon>Thalictroideae</taxon>
        <taxon>Thalictrum</taxon>
    </lineage>
</organism>
<dbReference type="PANTHER" id="PTHR33625">
    <property type="entry name" value="OS08G0179900 PROTEIN"/>
    <property type="match status" value="1"/>
</dbReference>
<feature type="compositionally biased region" description="Low complexity" evidence="1">
    <location>
        <begin position="43"/>
        <end position="52"/>
    </location>
</feature>
<evidence type="ECO:0000313" key="2">
    <source>
        <dbReference type="EMBL" id="KAF5187931.1"/>
    </source>
</evidence>
<dbReference type="Proteomes" id="UP000554482">
    <property type="component" value="Unassembled WGS sequence"/>
</dbReference>
<gene>
    <name evidence="2" type="ORF">FRX31_022482</name>
</gene>
<name>A0A7J6VT33_THATH</name>
<keyword evidence="3" id="KW-1185">Reference proteome</keyword>
<accession>A0A7J6VT33</accession>
<keyword evidence="2" id="KW-0812">Transmembrane</keyword>
<feature type="region of interest" description="Disordered" evidence="1">
    <location>
        <begin position="31"/>
        <end position="52"/>
    </location>
</feature>
<sequence>MKIWRLLISNDLFCSFLGPASYSQFLEDGSNLGSEKDSSNQTSSPSSSVRRVPSYGSELDWIEPSLRYSNSRIHQLQGYERARVHEAFTLLQNEPSVQRVVVSLSTDRAVWDAVLNNDVVRELRDTYAAENSIAPSPDENPAGAKSILSWILDNTKAKLIELMSTVTKLLTEVFQPSQMEKDTPRTTDVFQERLKSSLLLSIVVLLIVVMTRAHRV</sequence>
<evidence type="ECO:0000256" key="1">
    <source>
        <dbReference type="SAM" id="MobiDB-lite"/>
    </source>
</evidence>
<comment type="caution">
    <text evidence="2">The sequence shown here is derived from an EMBL/GenBank/DDBJ whole genome shotgun (WGS) entry which is preliminary data.</text>
</comment>
<evidence type="ECO:0000313" key="3">
    <source>
        <dbReference type="Proteomes" id="UP000554482"/>
    </source>
</evidence>
<protein>
    <submittedName>
        <fullName evidence="2">Transmembrane protein</fullName>
    </submittedName>
</protein>
<dbReference type="AlphaFoldDB" id="A0A7J6VT33"/>
<dbReference type="PANTHER" id="PTHR33625:SF3">
    <property type="entry name" value="OS04G0550700 PROTEIN"/>
    <property type="match status" value="1"/>
</dbReference>
<dbReference type="OrthoDB" id="737041at2759"/>
<dbReference type="EMBL" id="JABWDY010027388">
    <property type="protein sequence ID" value="KAF5187931.1"/>
    <property type="molecule type" value="Genomic_DNA"/>
</dbReference>
<keyword evidence="2" id="KW-0472">Membrane</keyword>
<reference evidence="2 3" key="1">
    <citation type="submission" date="2020-06" db="EMBL/GenBank/DDBJ databases">
        <title>Transcriptomic and genomic resources for Thalictrum thalictroides and T. hernandezii: Facilitating candidate gene discovery in an emerging model plant lineage.</title>
        <authorList>
            <person name="Arias T."/>
            <person name="Riano-Pachon D.M."/>
            <person name="Di Stilio V.S."/>
        </authorList>
    </citation>
    <scope>NUCLEOTIDE SEQUENCE [LARGE SCALE GENOMIC DNA]</scope>
    <source>
        <strain evidence="3">cv. WT478/WT964</strain>
        <tissue evidence="2">Leaves</tissue>
    </source>
</reference>